<sequence>MNSYSPFVPRIAAMLLLSLASACGSGGNDGVGGVSASEAEALNAAAARLDAQQGSAEKPRTQLNPAATRAAAAKQSPH</sequence>
<evidence type="ECO:0000256" key="2">
    <source>
        <dbReference type="SAM" id="SignalP"/>
    </source>
</evidence>
<organism evidence="3 4">
    <name type="scientific">Sphingobium fontiphilum</name>
    <dbReference type="NCBI Taxonomy" id="944425"/>
    <lineage>
        <taxon>Bacteria</taxon>
        <taxon>Pseudomonadati</taxon>
        <taxon>Pseudomonadota</taxon>
        <taxon>Alphaproteobacteria</taxon>
        <taxon>Sphingomonadales</taxon>
        <taxon>Sphingomonadaceae</taxon>
        <taxon>Sphingobium</taxon>
    </lineage>
</organism>
<evidence type="ECO:0000256" key="1">
    <source>
        <dbReference type="SAM" id="MobiDB-lite"/>
    </source>
</evidence>
<dbReference type="EMBL" id="JACIEB010000002">
    <property type="protein sequence ID" value="MBB3981285.1"/>
    <property type="molecule type" value="Genomic_DNA"/>
</dbReference>
<keyword evidence="4" id="KW-1185">Reference proteome</keyword>
<feature type="chain" id="PRO_5031311049" description="Lipoprotein" evidence="2">
    <location>
        <begin position="23"/>
        <end position="78"/>
    </location>
</feature>
<feature type="region of interest" description="Disordered" evidence="1">
    <location>
        <begin position="47"/>
        <end position="78"/>
    </location>
</feature>
<accession>A0A7W6DIK8</accession>
<evidence type="ECO:0008006" key="5">
    <source>
        <dbReference type="Google" id="ProtNLM"/>
    </source>
</evidence>
<dbReference type="Proteomes" id="UP000552757">
    <property type="component" value="Unassembled WGS sequence"/>
</dbReference>
<evidence type="ECO:0000313" key="3">
    <source>
        <dbReference type="EMBL" id="MBB3981285.1"/>
    </source>
</evidence>
<dbReference type="AlphaFoldDB" id="A0A7W6DIK8"/>
<protein>
    <recommendedName>
        <fullName evidence="5">Lipoprotein</fullName>
    </recommendedName>
</protein>
<comment type="caution">
    <text evidence="3">The sequence shown here is derived from an EMBL/GenBank/DDBJ whole genome shotgun (WGS) entry which is preliminary data.</text>
</comment>
<name>A0A7W6DIK8_9SPHN</name>
<feature type="compositionally biased region" description="Low complexity" evidence="1">
    <location>
        <begin position="47"/>
        <end position="56"/>
    </location>
</feature>
<feature type="signal peptide" evidence="2">
    <location>
        <begin position="1"/>
        <end position="22"/>
    </location>
</feature>
<keyword evidence="2" id="KW-0732">Signal</keyword>
<gene>
    <name evidence="3" type="ORF">GGR44_000932</name>
</gene>
<proteinExistence type="predicted"/>
<evidence type="ECO:0000313" key="4">
    <source>
        <dbReference type="Proteomes" id="UP000552757"/>
    </source>
</evidence>
<reference evidence="3 4" key="1">
    <citation type="submission" date="2020-08" db="EMBL/GenBank/DDBJ databases">
        <title>Genomic Encyclopedia of Type Strains, Phase IV (KMG-IV): sequencing the most valuable type-strain genomes for metagenomic binning, comparative biology and taxonomic classification.</title>
        <authorList>
            <person name="Goeker M."/>
        </authorList>
    </citation>
    <scope>NUCLEOTIDE SEQUENCE [LARGE SCALE GENOMIC DNA]</scope>
    <source>
        <strain evidence="3 4">DSM 29348</strain>
    </source>
</reference>
<dbReference type="RefSeq" id="WP_246344317.1">
    <property type="nucleotide sequence ID" value="NZ_JACIEB010000002.1"/>
</dbReference>